<evidence type="ECO:0000256" key="8">
    <source>
        <dbReference type="ARBA" id="ARBA00023012"/>
    </source>
</evidence>
<dbReference type="InterPro" id="IPR035965">
    <property type="entry name" value="PAS-like_dom_sf"/>
</dbReference>
<feature type="domain" description="Histidine kinase" evidence="9">
    <location>
        <begin position="443"/>
        <end position="655"/>
    </location>
</feature>
<dbReference type="Pfam" id="PF00989">
    <property type="entry name" value="PAS"/>
    <property type="match status" value="1"/>
</dbReference>
<dbReference type="SUPFAM" id="SSF55874">
    <property type="entry name" value="ATPase domain of HSP90 chaperone/DNA topoisomerase II/histidine kinase"/>
    <property type="match status" value="1"/>
</dbReference>
<dbReference type="InterPro" id="IPR003661">
    <property type="entry name" value="HisK_dim/P_dom"/>
</dbReference>
<dbReference type="EMBL" id="JACPUR010000001">
    <property type="protein sequence ID" value="MBI3126312.1"/>
    <property type="molecule type" value="Genomic_DNA"/>
</dbReference>
<dbReference type="GO" id="GO:0000155">
    <property type="term" value="F:phosphorelay sensor kinase activity"/>
    <property type="evidence" value="ECO:0007669"/>
    <property type="project" value="InterPro"/>
</dbReference>
<feature type="domain" description="PAS" evidence="10">
    <location>
        <begin position="1"/>
        <end position="67"/>
    </location>
</feature>
<evidence type="ECO:0000256" key="1">
    <source>
        <dbReference type="ARBA" id="ARBA00000085"/>
    </source>
</evidence>
<dbReference type="InterPro" id="IPR003018">
    <property type="entry name" value="GAF"/>
</dbReference>
<keyword evidence="8" id="KW-0902">Two-component regulatory system</keyword>
<dbReference type="SMART" id="SM00388">
    <property type="entry name" value="HisKA"/>
    <property type="match status" value="1"/>
</dbReference>
<dbReference type="InterPro" id="IPR000700">
    <property type="entry name" value="PAS-assoc_C"/>
</dbReference>
<dbReference type="SMART" id="SM00091">
    <property type="entry name" value="PAS"/>
    <property type="match status" value="2"/>
</dbReference>
<dbReference type="InterPro" id="IPR029016">
    <property type="entry name" value="GAF-like_dom_sf"/>
</dbReference>
<evidence type="ECO:0000256" key="3">
    <source>
        <dbReference type="ARBA" id="ARBA00022553"/>
    </source>
</evidence>
<dbReference type="SMART" id="SM00387">
    <property type="entry name" value="HATPase_c"/>
    <property type="match status" value="1"/>
</dbReference>
<feature type="domain" description="PAC" evidence="11">
    <location>
        <begin position="195"/>
        <end position="247"/>
    </location>
</feature>
<dbReference type="InterPro" id="IPR000014">
    <property type="entry name" value="PAS"/>
</dbReference>
<dbReference type="Gene3D" id="3.30.565.10">
    <property type="entry name" value="Histidine kinase-like ATPase, C-terminal domain"/>
    <property type="match status" value="1"/>
</dbReference>
<dbReference type="InterPro" id="IPR005467">
    <property type="entry name" value="His_kinase_dom"/>
</dbReference>
<dbReference type="Gene3D" id="3.30.450.20">
    <property type="entry name" value="PAS domain"/>
    <property type="match status" value="2"/>
</dbReference>
<dbReference type="PROSITE" id="PS50113">
    <property type="entry name" value="PAC"/>
    <property type="match status" value="2"/>
</dbReference>
<dbReference type="InterPro" id="IPR013767">
    <property type="entry name" value="PAS_fold"/>
</dbReference>
<keyword evidence="5" id="KW-0547">Nucleotide-binding</keyword>
<dbReference type="InterPro" id="IPR004358">
    <property type="entry name" value="Sig_transdc_His_kin-like_C"/>
</dbReference>
<dbReference type="PROSITE" id="PS50112">
    <property type="entry name" value="PAS"/>
    <property type="match status" value="2"/>
</dbReference>
<evidence type="ECO:0000259" key="11">
    <source>
        <dbReference type="PROSITE" id="PS50113"/>
    </source>
</evidence>
<dbReference type="Pfam" id="PF00512">
    <property type="entry name" value="HisKA"/>
    <property type="match status" value="1"/>
</dbReference>
<dbReference type="Pfam" id="PF13185">
    <property type="entry name" value="GAF_2"/>
    <property type="match status" value="1"/>
</dbReference>
<dbReference type="PRINTS" id="PR00344">
    <property type="entry name" value="BCTRLSENSOR"/>
</dbReference>
<evidence type="ECO:0000313" key="12">
    <source>
        <dbReference type="EMBL" id="MBI3126312.1"/>
    </source>
</evidence>
<dbReference type="SUPFAM" id="SSF47384">
    <property type="entry name" value="Homodimeric domain of signal transducing histidine kinase"/>
    <property type="match status" value="1"/>
</dbReference>
<evidence type="ECO:0000313" key="13">
    <source>
        <dbReference type="Proteomes" id="UP000782312"/>
    </source>
</evidence>
<dbReference type="CDD" id="cd00082">
    <property type="entry name" value="HisKA"/>
    <property type="match status" value="1"/>
</dbReference>
<dbReference type="SUPFAM" id="SSF55781">
    <property type="entry name" value="GAF domain-like"/>
    <property type="match status" value="1"/>
</dbReference>
<dbReference type="Pfam" id="PF08448">
    <property type="entry name" value="PAS_4"/>
    <property type="match status" value="1"/>
</dbReference>
<evidence type="ECO:0000259" key="9">
    <source>
        <dbReference type="PROSITE" id="PS50109"/>
    </source>
</evidence>
<evidence type="ECO:0000256" key="7">
    <source>
        <dbReference type="ARBA" id="ARBA00022840"/>
    </source>
</evidence>
<dbReference type="GO" id="GO:0005524">
    <property type="term" value="F:ATP binding"/>
    <property type="evidence" value="ECO:0007669"/>
    <property type="project" value="UniProtKB-KW"/>
</dbReference>
<evidence type="ECO:0000256" key="6">
    <source>
        <dbReference type="ARBA" id="ARBA00022777"/>
    </source>
</evidence>
<dbReference type="SUPFAM" id="SSF55785">
    <property type="entry name" value="PYP-like sensor domain (PAS domain)"/>
    <property type="match status" value="2"/>
</dbReference>
<keyword evidence="7" id="KW-0067">ATP-binding</keyword>
<dbReference type="SMART" id="SM00065">
    <property type="entry name" value="GAF"/>
    <property type="match status" value="1"/>
</dbReference>
<dbReference type="InterPro" id="IPR003594">
    <property type="entry name" value="HATPase_dom"/>
</dbReference>
<feature type="domain" description="PAS" evidence="10">
    <location>
        <begin position="123"/>
        <end position="192"/>
    </location>
</feature>
<dbReference type="Proteomes" id="UP000782312">
    <property type="component" value="Unassembled WGS sequence"/>
</dbReference>
<dbReference type="SMART" id="SM00086">
    <property type="entry name" value="PAC"/>
    <property type="match status" value="2"/>
</dbReference>
<dbReference type="PANTHER" id="PTHR43065">
    <property type="entry name" value="SENSOR HISTIDINE KINASE"/>
    <property type="match status" value="1"/>
</dbReference>
<dbReference type="InterPro" id="IPR036097">
    <property type="entry name" value="HisK_dim/P_sf"/>
</dbReference>
<dbReference type="EC" id="2.7.13.3" evidence="2"/>
<proteinExistence type="predicted"/>
<keyword evidence="4" id="KW-0808">Transferase</keyword>
<name>A0A932MM93_UNCTE</name>
<evidence type="ECO:0000256" key="2">
    <source>
        <dbReference type="ARBA" id="ARBA00012438"/>
    </source>
</evidence>
<keyword evidence="3" id="KW-0597">Phosphoprotein</keyword>
<dbReference type="AlphaFoldDB" id="A0A932MM93"/>
<keyword evidence="6" id="KW-0418">Kinase</keyword>
<comment type="caution">
    <text evidence="12">The sequence shown here is derived from an EMBL/GenBank/DDBJ whole genome shotgun (WGS) entry which is preliminary data.</text>
</comment>
<dbReference type="CDD" id="cd00130">
    <property type="entry name" value="PAS"/>
    <property type="match status" value="2"/>
</dbReference>
<protein>
    <recommendedName>
        <fullName evidence="2">histidine kinase</fullName>
        <ecNumber evidence="2">2.7.13.3</ecNumber>
    </recommendedName>
</protein>
<dbReference type="PANTHER" id="PTHR43065:SF10">
    <property type="entry name" value="PEROXIDE STRESS-ACTIVATED HISTIDINE KINASE MAK3"/>
    <property type="match status" value="1"/>
</dbReference>
<dbReference type="InterPro" id="IPR036890">
    <property type="entry name" value="HATPase_C_sf"/>
</dbReference>
<dbReference type="InterPro" id="IPR013656">
    <property type="entry name" value="PAS_4"/>
</dbReference>
<comment type="catalytic activity">
    <reaction evidence="1">
        <text>ATP + protein L-histidine = ADP + protein N-phospho-L-histidine.</text>
        <dbReference type="EC" id="2.7.13.3"/>
    </reaction>
</comment>
<sequence length="671" mass="74019">MLHELIRSAPLPIMYLDREGRVALWNPAAEDTFGWAAEEALGRTPPDVPEDSLERFLQGIQETVTDRPMHGLEIPLQRNDGSRIHTRISSAPVTDAAGNPAGVLAILEDITERKRTEEALRRTTESLETLIESSPLPIVQTDMEGIVYLWNPAAERLLGWTAAEAVGRLLPYVPEEKMHEFRENLRKVGEGRVLRGVEVERRKKDGSPILLRVSTSLLPGGSGEPAGTIAILEDFTDRRRVEAEREALIDRLKTLQQLTHIIGTSLEPDRVLEFAVDSAFNSLSLRDAAVFLVDGDELVLQTEKGVYQDLRKKRGMRYRFGQGMIGRTAQAGETVYVPDVLSDPSWVRRDWAKEQGVGTFLGVPLKTRAGKLIGILSCLAEPGRRFSQDDLYVITALAEGVAIAFENAEAHTGLADALERLKKNHAVMVRMEKLSSLGTMAAGVAHEILNPANIIGLYAQRMLAESAEGSPEWKTAEVFVRNVQRIARICDDMRRLSRDEPPQFEPFDLNEAIQKSIRPLESELRLGSVGLTLNLDSEGVVDGDRYQIQQVLLNLFKNALDAMPKGGALTVSTRTLAEDGKAWMELRVEDTGTGIPPDILPRIFDPFFTTKSEDKGTGLGLSVSHGIVDAHGGKIWAESEAERGTAFIIRLPLRKEEHLPSPAGPSSETPG</sequence>
<evidence type="ECO:0000256" key="4">
    <source>
        <dbReference type="ARBA" id="ARBA00022679"/>
    </source>
</evidence>
<gene>
    <name evidence="12" type="ORF">HYZ11_01745</name>
</gene>
<dbReference type="Pfam" id="PF02518">
    <property type="entry name" value="HATPase_c"/>
    <property type="match status" value="1"/>
</dbReference>
<evidence type="ECO:0000259" key="10">
    <source>
        <dbReference type="PROSITE" id="PS50112"/>
    </source>
</evidence>
<dbReference type="PROSITE" id="PS50109">
    <property type="entry name" value="HIS_KIN"/>
    <property type="match status" value="1"/>
</dbReference>
<dbReference type="InterPro" id="IPR001610">
    <property type="entry name" value="PAC"/>
</dbReference>
<dbReference type="GO" id="GO:0006355">
    <property type="term" value="P:regulation of DNA-templated transcription"/>
    <property type="evidence" value="ECO:0007669"/>
    <property type="project" value="InterPro"/>
</dbReference>
<organism evidence="12 13">
    <name type="scientific">Tectimicrobiota bacterium</name>
    <dbReference type="NCBI Taxonomy" id="2528274"/>
    <lineage>
        <taxon>Bacteria</taxon>
        <taxon>Pseudomonadati</taxon>
        <taxon>Nitrospinota/Tectimicrobiota group</taxon>
        <taxon>Candidatus Tectimicrobiota</taxon>
    </lineage>
</organism>
<accession>A0A932MM93</accession>
<dbReference type="Gene3D" id="1.10.287.130">
    <property type="match status" value="1"/>
</dbReference>
<evidence type="ECO:0000256" key="5">
    <source>
        <dbReference type="ARBA" id="ARBA00022741"/>
    </source>
</evidence>
<dbReference type="NCBIfam" id="TIGR00229">
    <property type="entry name" value="sensory_box"/>
    <property type="match status" value="2"/>
</dbReference>
<reference evidence="12" key="1">
    <citation type="submission" date="2020-07" db="EMBL/GenBank/DDBJ databases">
        <title>Huge and variable diversity of episymbiotic CPR bacteria and DPANN archaea in groundwater ecosystems.</title>
        <authorList>
            <person name="He C.Y."/>
            <person name="Keren R."/>
            <person name="Whittaker M."/>
            <person name="Farag I.F."/>
            <person name="Doudna J."/>
            <person name="Cate J.H.D."/>
            <person name="Banfield J.F."/>
        </authorList>
    </citation>
    <scope>NUCLEOTIDE SEQUENCE</scope>
    <source>
        <strain evidence="12">NC_groundwater_763_Ag_S-0.2um_68_21</strain>
    </source>
</reference>
<dbReference type="Gene3D" id="3.30.450.40">
    <property type="match status" value="1"/>
</dbReference>
<feature type="domain" description="PAC" evidence="11">
    <location>
        <begin position="70"/>
        <end position="122"/>
    </location>
</feature>